<dbReference type="WBParaSite" id="nRc.2.0.1.t07199-RA">
    <property type="protein sequence ID" value="nRc.2.0.1.t07199-RA"/>
    <property type="gene ID" value="nRc.2.0.1.g07199"/>
</dbReference>
<name>A0A915I0H2_ROMCU</name>
<accession>A0A915I0H2</accession>
<reference evidence="2" key="1">
    <citation type="submission" date="2022-11" db="UniProtKB">
        <authorList>
            <consortium name="WormBaseParasite"/>
        </authorList>
    </citation>
    <scope>IDENTIFICATION</scope>
</reference>
<evidence type="ECO:0000313" key="2">
    <source>
        <dbReference type="WBParaSite" id="nRc.2.0.1.t07199-RA"/>
    </source>
</evidence>
<dbReference type="AlphaFoldDB" id="A0A915I0H2"/>
<dbReference type="Proteomes" id="UP000887565">
    <property type="component" value="Unplaced"/>
</dbReference>
<keyword evidence="1" id="KW-1185">Reference proteome</keyword>
<proteinExistence type="predicted"/>
<protein>
    <submittedName>
        <fullName evidence="2">Uncharacterized protein</fullName>
    </submittedName>
</protein>
<organism evidence="1 2">
    <name type="scientific">Romanomermis culicivorax</name>
    <name type="common">Nematode worm</name>
    <dbReference type="NCBI Taxonomy" id="13658"/>
    <lineage>
        <taxon>Eukaryota</taxon>
        <taxon>Metazoa</taxon>
        <taxon>Ecdysozoa</taxon>
        <taxon>Nematoda</taxon>
        <taxon>Enoplea</taxon>
        <taxon>Dorylaimia</taxon>
        <taxon>Mermithida</taxon>
        <taxon>Mermithoidea</taxon>
        <taxon>Mermithidae</taxon>
        <taxon>Romanomermis</taxon>
    </lineage>
</organism>
<evidence type="ECO:0000313" key="1">
    <source>
        <dbReference type="Proteomes" id="UP000887565"/>
    </source>
</evidence>
<sequence>MSQINLEQKNKRKCGYETDLEEGLKFKVTVSELPWLRKQSQKYFLAEKINFIVANYTESPENECSMARKQGP</sequence>